<evidence type="ECO:0008006" key="5">
    <source>
        <dbReference type="Google" id="ProtNLM"/>
    </source>
</evidence>
<comment type="caution">
    <text evidence="3">The sequence shown here is derived from an EMBL/GenBank/DDBJ whole genome shotgun (WGS) entry which is preliminary data.</text>
</comment>
<dbReference type="Proteomes" id="UP000481861">
    <property type="component" value="Unassembled WGS sequence"/>
</dbReference>
<feature type="transmembrane region" description="Helical" evidence="2">
    <location>
        <begin position="172"/>
        <end position="194"/>
    </location>
</feature>
<dbReference type="PANTHER" id="PTHR12242">
    <property type="entry name" value="OS02G0130600 PROTEIN-RELATED"/>
    <property type="match status" value="1"/>
</dbReference>
<keyword evidence="2" id="KW-0472">Membrane</keyword>
<dbReference type="OrthoDB" id="419711at2759"/>
<sequence>MGSWGLSSSQNEGRLDPTYRYETSWILPPRLLFFIRALLSLYAFVTLFFIFGWNGSHGMSEESRHSFSYFTHLTYWGLAFYYAFAASHSCSYWLTGTSFLARWPRALQGAHAMLYSTVVVFPWIVTAVFWALLAPSDGFSSPFSLWSNTSQHALNASYALFEIVFPRTEPPAFLQMVPIVVILGLYLGLAYLTLETEGFYVYEFLDPRTNSTGIVAGYIVGILAAAVVVFLIVRYVIVLRLWLTEKKLGMAGKFRSSGKAKMVVGKSPTAQRQSEVAPTNRPSPGLMS</sequence>
<dbReference type="GO" id="GO:0016020">
    <property type="term" value="C:membrane"/>
    <property type="evidence" value="ECO:0007669"/>
    <property type="project" value="TreeGrafter"/>
</dbReference>
<feature type="region of interest" description="Disordered" evidence="1">
    <location>
        <begin position="262"/>
        <end position="288"/>
    </location>
</feature>
<evidence type="ECO:0000256" key="1">
    <source>
        <dbReference type="SAM" id="MobiDB-lite"/>
    </source>
</evidence>
<keyword evidence="2" id="KW-0812">Transmembrane</keyword>
<keyword evidence="4" id="KW-1185">Reference proteome</keyword>
<feature type="transmembrane region" description="Helical" evidence="2">
    <location>
        <begin position="73"/>
        <end position="94"/>
    </location>
</feature>
<evidence type="ECO:0000313" key="4">
    <source>
        <dbReference type="Proteomes" id="UP000481861"/>
    </source>
</evidence>
<feature type="transmembrane region" description="Helical" evidence="2">
    <location>
        <begin position="214"/>
        <end position="237"/>
    </location>
</feature>
<feature type="compositionally biased region" description="Polar residues" evidence="1">
    <location>
        <begin position="268"/>
        <end position="282"/>
    </location>
</feature>
<keyword evidence="2" id="KW-1133">Transmembrane helix</keyword>
<dbReference type="AlphaFoldDB" id="A0A7C8MF09"/>
<reference evidence="3 4" key="1">
    <citation type="submission" date="2020-01" db="EMBL/GenBank/DDBJ databases">
        <authorList>
            <consortium name="DOE Joint Genome Institute"/>
            <person name="Haridas S."/>
            <person name="Albert R."/>
            <person name="Binder M."/>
            <person name="Bloem J."/>
            <person name="Labutti K."/>
            <person name="Salamov A."/>
            <person name="Andreopoulos B."/>
            <person name="Baker S.E."/>
            <person name="Barry K."/>
            <person name="Bills G."/>
            <person name="Bluhm B.H."/>
            <person name="Cannon C."/>
            <person name="Castanera R."/>
            <person name="Culley D.E."/>
            <person name="Daum C."/>
            <person name="Ezra D."/>
            <person name="Gonzalez J.B."/>
            <person name="Henrissat B."/>
            <person name="Kuo A."/>
            <person name="Liang C."/>
            <person name="Lipzen A."/>
            <person name="Lutzoni F."/>
            <person name="Magnuson J."/>
            <person name="Mondo S."/>
            <person name="Nolan M."/>
            <person name="Ohm R."/>
            <person name="Pangilinan J."/>
            <person name="Park H.-J.H."/>
            <person name="Ramirez L."/>
            <person name="Alfaro M."/>
            <person name="Sun H."/>
            <person name="Tritt A."/>
            <person name="Yoshinaga Y."/>
            <person name="Zwiers L.-H.L."/>
            <person name="Turgeon B.G."/>
            <person name="Goodwin S.B."/>
            <person name="Spatafora J.W."/>
            <person name="Crous P.W."/>
            <person name="Grigoriev I.V."/>
        </authorList>
    </citation>
    <scope>NUCLEOTIDE SEQUENCE [LARGE SCALE GENOMIC DNA]</scope>
    <source>
        <strain evidence="3 4">CBS 611.86</strain>
    </source>
</reference>
<dbReference type="EMBL" id="JAADJZ010000011">
    <property type="protein sequence ID" value="KAF2871722.1"/>
    <property type="molecule type" value="Genomic_DNA"/>
</dbReference>
<feature type="transmembrane region" description="Helical" evidence="2">
    <location>
        <begin position="114"/>
        <end position="133"/>
    </location>
</feature>
<proteinExistence type="predicted"/>
<dbReference type="PANTHER" id="PTHR12242:SF1">
    <property type="entry name" value="MYND-TYPE DOMAIN-CONTAINING PROTEIN"/>
    <property type="match status" value="1"/>
</dbReference>
<name>A0A7C8MF09_9PLEO</name>
<evidence type="ECO:0000256" key="2">
    <source>
        <dbReference type="SAM" id="Phobius"/>
    </source>
</evidence>
<organism evidence="3 4">
    <name type="scientific">Massariosphaeria phaeospora</name>
    <dbReference type="NCBI Taxonomy" id="100035"/>
    <lineage>
        <taxon>Eukaryota</taxon>
        <taxon>Fungi</taxon>
        <taxon>Dikarya</taxon>
        <taxon>Ascomycota</taxon>
        <taxon>Pezizomycotina</taxon>
        <taxon>Dothideomycetes</taxon>
        <taxon>Pleosporomycetidae</taxon>
        <taxon>Pleosporales</taxon>
        <taxon>Pleosporales incertae sedis</taxon>
        <taxon>Massariosphaeria</taxon>
    </lineage>
</organism>
<accession>A0A7C8MF09</accession>
<gene>
    <name evidence="3" type="ORF">BDV95DRAFT_493672</name>
</gene>
<evidence type="ECO:0000313" key="3">
    <source>
        <dbReference type="EMBL" id="KAF2871722.1"/>
    </source>
</evidence>
<protein>
    <recommendedName>
        <fullName evidence="5">FAR-17a/AIG1-like protein-domain-containing protein</fullName>
    </recommendedName>
</protein>
<feature type="transmembrane region" description="Helical" evidence="2">
    <location>
        <begin position="31"/>
        <end position="53"/>
    </location>
</feature>